<evidence type="ECO:0000313" key="2">
    <source>
        <dbReference type="EMBL" id="MBE9608008.1"/>
    </source>
</evidence>
<name>A0A8J7K7G2_9NEIS</name>
<keyword evidence="1" id="KW-0812">Transmembrane</keyword>
<evidence type="ECO:0000313" key="3">
    <source>
        <dbReference type="Proteomes" id="UP000604481"/>
    </source>
</evidence>
<feature type="transmembrane region" description="Helical" evidence="1">
    <location>
        <begin position="54"/>
        <end position="75"/>
    </location>
</feature>
<comment type="caution">
    <text evidence="2">The sequence shown here is derived from an EMBL/GenBank/DDBJ whole genome shotgun (WGS) entry which is preliminary data.</text>
</comment>
<keyword evidence="3" id="KW-1185">Reference proteome</keyword>
<feature type="transmembrane region" description="Helical" evidence="1">
    <location>
        <begin position="20"/>
        <end position="42"/>
    </location>
</feature>
<dbReference type="EMBL" id="JADFUA010000001">
    <property type="protein sequence ID" value="MBE9608008.1"/>
    <property type="molecule type" value="Genomic_DNA"/>
</dbReference>
<dbReference type="AlphaFoldDB" id="A0A8J7K7G2"/>
<accession>A0A8J7K7G2</accession>
<keyword evidence="1" id="KW-0472">Membrane</keyword>
<evidence type="ECO:0000256" key="1">
    <source>
        <dbReference type="SAM" id="Phobius"/>
    </source>
</evidence>
<dbReference type="RefSeq" id="WP_194114513.1">
    <property type="nucleotide sequence ID" value="NZ_JADFUA010000001.1"/>
</dbReference>
<reference evidence="2 3" key="1">
    <citation type="submission" date="2020-10" db="EMBL/GenBank/DDBJ databases">
        <title>The genome sequence of Chitinilyticum litopenaei 4Y14.</title>
        <authorList>
            <person name="Liu Y."/>
        </authorList>
    </citation>
    <scope>NUCLEOTIDE SEQUENCE [LARGE SCALE GENOMIC DNA]</scope>
    <source>
        <strain evidence="2 3">4Y14</strain>
    </source>
</reference>
<keyword evidence="1" id="KW-1133">Transmembrane helix</keyword>
<proteinExistence type="predicted"/>
<protein>
    <submittedName>
        <fullName evidence="2">Uncharacterized protein</fullName>
    </submittedName>
</protein>
<sequence>MPLPGSSPADPMWQRVLARGFWRNLIWHGALGWGIPFAALFAAIQQITQRSTEFLPAMLQALPLGLIAGSIYAWANWGYASIQAIKARRLERDQEEDQ</sequence>
<dbReference type="Proteomes" id="UP000604481">
    <property type="component" value="Unassembled WGS sequence"/>
</dbReference>
<gene>
    <name evidence="2" type="ORF">INR99_01475</name>
</gene>
<organism evidence="2 3">
    <name type="scientific">Chitinilyticum piscinae</name>
    <dbReference type="NCBI Taxonomy" id="2866724"/>
    <lineage>
        <taxon>Bacteria</taxon>
        <taxon>Pseudomonadati</taxon>
        <taxon>Pseudomonadota</taxon>
        <taxon>Betaproteobacteria</taxon>
        <taxon>Neisseriales</taxon>
        <taxon>Chitinibacteraceae</taxon>
        <taxon>Chitinilyticum</taxon>
    </lineage>
</organism>